<feature type="compositionally biased region" description="Low complexity" evidence="4">
    <location>
        <begin position="9"/>
        <end position="28"/>
    </location>
</feature>
<gene>
    <name evidence="5" type="ORF">LMJF_02_0310</name>
</gene>
<dbReference type="GeneID" id="12981671"/>
<dbReference type="InParanoid" id="E9ACA6"/>
<evidence type="ECO:0000256" key="3">
    <source>
        <dbReference type="ARBA" id="ARBA00022927"/>
    </source>
</evidence>
<dbReference type="EMBL" id="FR796398">
    <property type="protein sequence ID" value="CBZ11921.1"/>
    <property type="molecule type" value="Genomic_DNA"/>
</dbReference>
<dbReference type="GO" id="GO:0006886">
    <property type="term" value="P:intracellular protein transport"/>
    <property type="evidence" value="ECO:0000318"/>
    <property type="project" value="GO_Central"/>
</dbReference>
<dbReference type="KEGG" id="lma:LMJF_02_0310"/>
<dbReference type="SUPFAM" id="SSF48452">
    <property type="entry name" value="TPR-like"/>
    <property type="match status" value="1"/>
</dbReference>
<dbReference type="GO" id="GO:0019905">
    <property type="term" value="F:syntaxin binding"/>
    <property type="evidence" value="ECO:0000318"/>
    <property type="project" value="GO_Central"/>
</dbReference>
<dbReference type="VEuPathDB" id="TriTrypDB:LMJFC_020008700"/>
<dbReference type="VEuPathDB" id="TriTrypDB:LMJSD75_020008100"/>
<evidence type="ECO:0000256" key="1">
    <source>
        <dbReference type="ARBA" id="ARBA00010050"/>
    </source>
</evidence>
<dbReference type="HOGENOM" id="CLU_397148_0_0_1"/>
<comment type="similarity">
    <text evidence="1">Belongs to the SNAP family.</text>
</comment>
<dbReference type="GO" id="GO:0035494">
    <property type="term" value="P:SNARE complex disassembly"/>
    <property type="evidence" value="ECO:0000318"/>
    <property type="project" value="GO_Central"/>
</dbReference>
<accession>E9ACA6</accession>
<feature type="compositionally biased region" description="Polar residues" evidence="4">
    <location>
        <begin position="471"/>
        <end position="493"/>
    </location>
</feature>
<evidence type="ECO:0000313" key="5">
    <source>
        <dbReference type="EMBL" id="CBZ11921.1"/>
    </source>
</evidence>
<keyword evidence="2" id="KW-0813">Transport</keyword>
<dbReference type="AlphaFoldDB" id="E9ACA6"/>
<feature type="compositionally biased region" description="Polar residues" evidence="4">
    <location>
        <begin position="108"/>
        <end position="121"/>
    </location>
</feature>
<protein>
    <recommendedName>
        <fullName evidence="7">Soluble NSF attachment protein, SNAP family protein</fullName>
    </recommendedName>
</protein>
<evidence type="ECO:0000313" key="6">
    <source>
        <dbReference type="Proteomes" id="UP000000542"/>
    </source>
</evidence>
<evidence type="ECO:0000256" key="2">
    <source>
        <dbReference type="ARBA" id="ARBA00022448"/>
    </source>
</evidence>
<feature type="region of interest" description="Disordered" evidence="4">
    <location>
        <begin position="104"/>
        <end position="124"/>
    </location>
</feature>
<dbReference type="eggNOG" id="ENOG502S65A">
    <property type="taxonomic scope" value="Eukaryota"/>
</dbReference>
<dbReference type="GO" id="GO:0005483">
    <property type="term" value="F:soluble NSF attachment protein activity"/>
    <property type="evidence" value="ECO:0000318"/>
    <property type="project" value="GO_Central"/>
</dbReference>
<proteinExistence type="inferred from homology"/>
<sequence length="694" mass="73803">MSSSAPLSTQQPAPLPLQRQQQQQSTQSMLDAIRQQGWGSASSGGGDAMPSDASSRGMEGHSGAKLACPQMHEGHSAISSRPFNSEGADKPFAAVAATREASEAAKNSYDSMQPSADSQQLRGAEGECALPGHANAAAAAATLRNTNGVCEAIVTAARYGRSMEPSASVPAVTATAALVNVVAEEKERRRLSGPFGSYSTTDEVFHQKCNDVQRGSAIESADSRTDASGGALVVSPAYAAVPARVSEAPSPVDAEMQQLLADARRAYTAAEERLLSDGLALREDWMGTRDLFFAAGSLFAAVGEAADAARCLLHATFINRAFQNDSEAMVTLAMSVEQLKQSHPRIAVDSLLRLAPCYAQQDLRYQAARCHRDAAEILENILEAKEEAVVQYRAALDMYAETKVAAAETARRWERQQQQQRTAAIWGDLTGTPPLPPSAGASATNGDLTSPTAPGGVEATSLGSEQPFVSPKSTAPVPSSGGDSLTSSVNGQKPHSLEFPAHGPPQYRVSTTVQRSLADSCRWRLMILLTLLGRYDEAREAALDCAANVPRTLPKTKYLLYATLCVLARGASVKTDSTANSVSDPAAAAEAAQAPETPTTPFTAAAADTVYFDSLYDTEKFFLGLQDEDRTFQRGKENALVRALLAANRACSLTAFDEAVRAYKEYSTTEPCAAFELLAGECRRSLFEHMERFA</sequence>
<feature type="region of interest" description="Disordered" evidence="4">
    <location>
        <begin position="1"/>
        <end position="64"/>
    </location>
</feature>
<dbReference type="GO" id="GO:0031201">
    <property type="term" value="C:SNARE complex"/>
    <property type="evidence" value="ECO:0000318"/>
    <property type="project" value="GO_Central"/>
</dbReference>
<evidence type="ECO:0000256" key="4">
    <source>
        <dbReference type="SAM" id="MobiDB-lite"/>
    </source>
</evidence>
<dbReference type="InterPro" id="IPR000744">
    <property type="entry name" value="NSF_attach"/>
</dbReference>
<dbReference type="PANTHER" id="PTHR13768:SF42">
    <property type="entry name" value="PARAFLAGELLAR ROD COMPONENT"/>
    <property type="match status" value="1"/>
</dbReference>
<dbReference type="VEuPathDB" id="TriTrypDB:LmjF.02.0310"/>
<dbReference type="VEuPathDB" id="TriTrypDB:LMJLV39_020008000"/>
<reference evidence="5 6" key="1">
    <citation type="journal article" date="2005" name="Science">
        <title>The genome of the kinetoplastid parasite, Leishmania major.</title>
        <authorList>
            <person name="Ivens A.C."/>
            <person name="Peacock C.S."/>
            <person name="Worthey E.A."/>
            <person name="Murphy L."/>
            <person name="Aggarwal G."/>
            <person name="Berriman M."/>
            <person name="Sisk E."/>
            <person name="Rajandream M.A."/>
            <person name="Adlem E."/>
            <person name="Aert R."/>
            <person name="Anupama A."/>
            <person name="Apostolou Z."/>
            <person name="Attipoe P."/>
            <person name="Bason N."/>
            <person name="Bauser C."/>
            <person name="Beck A."/>
            <person name="Beverley S.M."/>
            <person name="Bianchettin G."/>
            <person name="Borzym K."/>
            <person name="Bothe G."/>
            <person name="Bruschi C.V."/>
            <person name="Collins M."/>
            <person name="Cadag E."/>
            <person name="Ciarloni L."/>
            <person name="Clayton C."/>
            <person name="Coulson R.M."/>
            <person name="Cronin A."/>
            <person name="Cruz A.K."/>
            <person name="Davies R.M."/>
            <person name="De Gaudenzi J."/>
            <person name="Dobson D.E."/>
            <person name="Duesterhoeft A."/>
            <person name="Fazelina G."/>
            <person name="Fosker N."/>
            <person name="Frasch A.C."/>
            <person name="Fraser A."/>
            <person name="Fuchs M."/>
            <person name="Gabel C."/>
            <person name="Goble A."/>
            <person name="Goffeau A."/>
            <person name="Harris D."/>
            <person name="Hertz-Fowler C."/>
            <person name="Hilbert H."/>
            <person name="Horn D."/>
            <person name="Huang Y."/>
            <person name="Klages S."/>
            <person name="Knights A."/>
            <person name="Kube M."/>
            <person name="Larke N."/>
            <person name="Litvin L."/>
            <person name="Lord A."/>
            <person name="Louie T."/>
            <person name="Marra M."/>
            <person name="Masuy D."/>
            <person name="Matthews K."/>
            <person name="Michaeli S."/>
            <person name="Mottram J.C."/>
            <person name="Muller-Auer S."/>
            <person name="Munden H."/>
            <person name="Nelson S."/>
            <person name="Norbertczak H."/>
            <person name="Oliver K."/>
            <person name="O'neil S."/>
            <person name="Pentony M."/>
            <person name="Pohl T.M."/>
            <person name="Price C."/>
            <person name="Purnelle B."/>
            <person name="Quail M.A."/>
            <person name="Rabbinowitsch E."/>
            <person name="Reinhardt R."/>
            <person name="Rieger M."/>
            <person name="Rinta J."/>
            <person name="Robben J."/>
            <person name="Robertson L."/>
            <person name="Ruiz J.C."/>
            <person name="Rutter S."/>
            <person name="Saunders D."/>
            <person name="Schafer M."/>
            <person name="Schein J."/>
            <person name="Schwartz D.C."/>
            <person name="Seeger K."/>
            <person name="Seyler A."/>
            <person name="Sharp S."/>
            <person name="Shin H."/>
            <person name="Sivam D."/>
            <person name="Squares R."/>
            <person name="Squares S."/>
            <person name="Tosato V."/>
            <person name="Vogt C."/>
            <person name="Volckaert G."/>
            <person name="Wambutt R."/>
            <person name="Warren T."/>
            <person name="Wedler H."/>
            <person name="Woodward J."/>
            <person name="Zhou S."/>
            <person name="Zimmermann W."/>
            <person name="Smith D.F."/>
            <person name="Blackwell J.M."/>
            <person name="Stuart K.D."/>
            <person name="Barrell B."/>
            <person name="Myler P.J."/>
        </authorList>
    </citation>
    <scope>NUCLEOTIDE SEQUENCE [LARGE SCALE GENOMIC DNA]</scope>
    <source>
        <strain evidence="6">MHOM/IL/81/Friedlin</strain>
    </source>
</reference>
<dbReference type="Gene3D" id="1.25.40.10">
    <property type="entry name" value="Tetratricopeptide repeat domain"/>
    <property type="match status" value="1"/>
</dbReference>
<evidence type="ECO:0008006" key="7">
    <source>
        <dbReference type="Google" id="ProtNLM"/>
    </source>
</evidence>
<dbReference type="Pfam" id="PF14938">
    <property type="entry name" value="SNAP"/>
    <property type="match status" value="1"/>
</dbReference>
<dbReference type="PANTHER" id="PTHR13768">
    <property type="entry name" value="SOLUBLE NSF ATTACHMENT PROTEIN SNAP"/>
    <property type="match status" value="1"/>
</dbReference>
<dbReference type="OMA" id="EHMERFA"/>
<feature type="region of interest" description="Disordered" evidence="4">
    <location>
        <begin position="427"/>
        <end position="504"/>
    </location>
</feature>
<keyword evidence="6" id="KW-1185">Reference proteome</keyword>
<dbReference type="STRING" id="5664.E9ACA6"/>
<dbReference type="Proteomes" id="UP000000542">
    <property type="component" value="Chromosome 2"/>
</dbReference>
<reference evidence="5 6" key="2">
    <citation type="journal article" date="2011" name="Genome Res.">
        <title>Chromosome and gene copy number variation allow major structural change between species and strains of Leishmania.</title>
        <authorList>
            <person name="Rogers M.B."/>
            <person name="Hilley J.D."/>
            <person name="Dickens N.J."/>
            <person name="Wilkes J."/>
            <person name="Bates P.A."/>
            <person name="Depledge D.P."/>
            <person name="Harris D."/>
            <person name="Her Y."/>
            <person name="Herzyk P."/>
            <person name="Imamura H."/>
            <person name="Otto T.D."/>
            <person name="Sanders M."/>
            <person name="Seeger K."/>
            <person name="Dujardin J.C."/>
            <person name="Berriman M."/>
            <person name="Smith D.F."/>
            <person name="Hertz-Fowler C."/>
            <person name="Mottram J.C."/>
        </authorList>
    </citation>
    <scope>NUCLEOTIDE SEQUENCE [LARGE SCALE GENOMIC DNA]</scope>
    <source>
        <strain evidence="6">MHOM/IL/81/Friedlin</strain>
    </source>
</reference>
<dbReference type="InterPro" id="IPR011990">
    <property type="entry name" value="TPR-like_helical_dom_sf"/>
</dbReference>
<dbReference type="RefSeq" id="XP_003721637.1">
    <property type="nucleotide sequence ID" value="XM_003721589.1"/>
</dbReference>
<feature type="compositionally biased region" description="Polar residues" evidence="4">
    <location>
        <begin position="441"/>
        <end position="452"/>
    </location>
</feature>
<name>E9ACA6_LEIMA</name>
<organism evidence="5 6">
    <name type="scientific">Leishmania major</name>
    <dbReference type="NCBI Taxonomy" id="5664"/>
    <lineage>
        <taxon>Eukaryota</taxon>
        <taxon>Discoba</taxon>
        <taxon>Euglenozoa</taxon>
        <taxon>Kinetoplastea</taxon>
        <taxon>Metakinetoplastina</taxon>
        <taxon>Trypanosomatida</taxon>
        <taxon>Trypanosomatidae</taxon>
        <taxon>Leishmaniinae</taxon>
        <taxon>Leishmania</taxon>
    </lineage>
</organism>
<keyword evidence="3" id="KW-0653">Protein transport</keyword>